<feature type="compositionally biased region" description="Low complexity" evidence="1">
    <location>
        <begin position="1"/>
        <end position="13"/>
    </location>
</feature>
<feature type="compositionally biased region" description="Basic and acidic residues" evidence="1">
    <location>
        <begin position="47"/>
        <end position="68"/>
    </location>
</feature>
<reference evidence="2" key="1">
    <citation type="submission" date="2023-10" db="EMBL/GenBank/DDBJ databases">
        <authorList>
            <person name="Chen Y."/>
            <person name="Shah S."/>
            <person name="Dougan E. K."/>
            <person name="Thang M."/>
            <person name="Chan C."/>
        </authorList>
    </citation>
    <scope>NUCLEOTIDE SEQUENCE [LARGE SCALE GENOMIC DNA]</scope>
</reference>
<dbReference type="Proteomes" id="UP001189429">
    <property type="component" value="Unassembled WGS sequence"/>
</dbReference>
<evidence type="ECO:0000313" key="3">
    <source>
        <dbReference type="Proteomes" id="UP001189429"/>
    </source>
</evidence>
<protein>
    <submittedName>
        <fullName evidence="2">Uncharacterized protein</fullName>
    </submittedName>
</protein>
<dbReference type="EMBL" id="CAUYUJ010016319">
    <property type="protein sequence ID" value="CAK0863975.1"/>
    <property type="molecule type" value="Genomic_DNA"/>
</dbReference>
<feature type="compositionally biased region" description="Gly residues" evidence="1">
    <location>
        <begin position="14"/>
        <end position="26"/>
    </location>
</feature>
<evidence type="ECO:0000256" key="1">
    <source>
        <dbReference type="SAM" id="MobiDB-lite"/>
    </source>
</evidence>
<evidence type="ECO:0000313" key="2">
    <source>
        <dbReference type="EMBL" id="CAK0863975.1"/>
    </source>
</evidence>
<proteinExistence type="predicted"/>
<name>A0ABN9UX65_9DINO</name>
<comment type="caution">
    <text evidence="2">The sequence shown here is derived from an EMBL/GenBank/DDBJ whole genome shotgun (WGS) entry which is preliminary data.</text>
</comment>
<feature type="region of interest" description="Disordered" evidence="1">
    <location>
        <begin position="1"/>
        <end position="79"/>
    </location>
</feature>
<gene>
    <name evidence="2" type="ORF">PCOR1329_LOCUS51971</name>
</gene>
<keyword evidence="3" id="KW-1185">Reference proteome</keyword>
<accession>A0ABN9UX65</accession>
<organism evidence="2 3">
    <name type="scientific">Prorocentrum cordatum</name>
    <dbReference type="NCBI Taxonomy" id="2364126"/>
    <lineage>
        <taxon>Eukaryota</taxon>
        <taxon>Sar</taxon>
        <taxon>Alveolata</taxon>
        <taxon>Dinophyceae</taxon>
        <taxon>Prorocentrales</taxon>
        <taxon>Prorocentraceae</taxon>
        <taxon>Prorocentrum</taxon>
    </lineage>
</organism>
<sequence length="165" mass="16926">MGLGRARGAAARGAGAGPGAFGGTGGARRQERGGGADGRSSVQGVPRDLETVKAEGSARRRGPPEQCRHGGIPSVSGNWCGAESSQQKSVINLCRVSRLLLLMLLNDDVGAAGAWVAERAASPARGGEVHRVTFNAKGAMIVPGTPEQAKLLVNQQVEFWGMVGN</sequence>